<dbReference type="RefSeq" id="WP_189175498.1">
    <property type="nucleotide sequence ID" value="NZ_BMNG01000010.1"/>
</dbReference>
<evidence type="ECO:0000313" key="2">
    <source>
        <dbReference type="Proteomes" id="UP000656881"/>
    </source>
</evidence>
<reference evidence="2" key="1">
    <citation type="journal article" date="2019" name="Int. J. Syst. Evol. Microbiol.">
        <title>The Global Catalogue of Microorganisms (GCM) 10K type strain sequencing project: providing services to taxonomists for standard genome sequencing and annotation.</title>
        <authorList>
            <consortium name="The Broad Institute Genomics Platform"/>
            <consortium name="The Broad Institute Genome Sequencing Center for Infectious Disease"/>
            <person name="Wu L."/>
            <person name="Ma J."/>
        </authorList>
    </citation>
    <scope>NUCLEOTIDE SEQUENCE [LARGE SCALE GENOMIC DNA]</scope>
    <source>
        <strain evidence="2">CGMCC 4.7349</strain>
    </source>
</reference>
<name>A0ABQ2MB57_9ACTN</name>
<comment type="caution">
    <text evidence="1">The sequence shown here is derived from an EMBL/GenBank/DDBJ whole genome shotgun (WGS) entry which is preliminary data.</text>
</comment>
<keyword evidence="2" id="KW-1185">Reference proteome</keyword>
<dbReference type="EMBL" id="BMNG01000010">
    <property type="protein sequence ID" value="GGO49279.1"/>
    <property type="molecule type" value="Genomic_DNA"/>
</dbReference>
<gene>
    <name evidence="1" type="ORF">GCM10012286_46870</name>
</gene>
<organism evidence="1 2">
    <name type="scientific">Streptomyces lasiicapitis</name>
    <dbReference type="NCBI Taxonomy" id="1923961"/>
    <lineage>
        <taxon>Bacteria</taxon>
        <taxon>Bacillati</taxon>
        <taxon>Actinomycetota</taxon>
        <taxon>Actinomycetes</taxon>
        <taxon>Kitasatosporales</taxon>
        <taxon>Streptomycetaceae</taxon>
        <taxon>Streptomyces</taxon>
    </lineage>
</organism>
<accession>A0ABQ2MB57</accession>
<sequence length="446" mass="48022">MPFVVIPDTPSVLITVTDDALREVAHGMGTIETTLPPGIYRIEQRFAGAVDSQFAEVGTEAFTERLPLPRVPAPAPVERTATTQPAHQEAALRWSRQSTHRRGEPTLMVLLRNLRRGWRLDPYALQISAESGEGVDGGADGWQVDPQQGWTAWSGRLAPGGYRLRLREPSGDGLPLAQALWVSEGWTTLVFVSNGPQGPMPQHASVEMVPAGTGWCPADEALSLAREAALSGLRQGIDLMSDKQLFPMLDSGRVDPFLGIVGAHAMLLDRSPDLKRLDDVVQRLTPHVPGHPDVAALRTLFDGPPAQVASPPMLAASCQLLIRADGIDPGVIKDGSVAENVAEHLVGRGVWTTWLEEDRRLAAGARGGLVLRGDDARARGPRPLAADAASRVEAYVQEIADLSGMFVGEVLRDMPRDELCRRTGLPHKPVDEAIQRLRGAPGEAPG</sequence>
<protein>
    <submittedName>
        <fullName evidence="1">Uncharacterized protein</fullName>
    </submittedName>
</protein>
<proteinExistence type="predicted"/>
<evidence type="ECO:0000313" key="1">
    <source>
        <dbReference type="EMBL" id="GGO49279.1"/>
    </source>
</evidence>
<dbReference type="Proteomes" id="UP000656881">
    <property type="component" value="Unassembled WGS sequence"/>
</dbReference>